<proteinExistence type="predicted"/>
<dbReference type="OrthoDB" id="3596146at2759"/>
<accession>A0A0C3HTR2</accession>
<keyword evidence="2" id="KW-1185">Reference proteome</keyword>
<protein>
    <submittedName>
        <fullName evidence="1">Uncharacterized protein</fullName>
    </submittedName>
</protein>
<dbReference type="Proteomes" id="UP000054321">
    <property type="component" value="Unassembled WGS sequence"/>
</dbReference>
<dbReference type="AlphaFoldDB" id="A0A0C3HTR2"/>
<reference evidence="2" key="2">
    <citation type="submission" date="2015-01" db="EMBL/GenBank/DDBJ databases">
        <title>Evolutionary Origins and Diversification of the Mycorrhizal Mutualists.</title>
        <authorList>
            <consortium name="DOE Joint Genome Institute"/>
            <consortium name="Mycorrhizal Genomics Consortium"/>
            <person name="Kohler A."/>
            <person name="Kuo A."/>
            <person name="Nagy L.G."/>
            <person name="Floudas D."/>
            <person name="Copeland A."/>
            <person name="Barry K.W."/>
            <person name="Cichocki N."/>
            <person name="Veneault-Fourrey C."/>
            <person name="LaButti K."/>
            <person name="Lindquist E.A."/>
            <person name="Lipzen A."/>
            <person name="Lundell T."/>
            <person name="Morin E."/>
            <person name="Murat C."/>
            <person name="Riley R."/>
            <person name="Ohm R."/>
            <person name="Sun H."/>
            <person name="Tunlid A."/>
            <person name="Henrissat B."/>
            <person name="Grigoriev I.V."/>
            <person name="Hibbett D.S."/>
            <person name="Martin F."/>
        </authorList>
    </citation>
    <scope>NUCLEOTIDE SEQUENCE [LARGE SCALE GENOMIC DNA]</scope>
    <source>
        <strain evidence="2">Zn</strain>
    </source>
</reference>
<reference evidence="1 2" key="1">
    <citation type="submission" date="2014-04" db="EMBL/GenBank/DDBJ databases">
        <authorList>
            <consortium name="DOE Joint Genome Institute"/>
            <person name="Kuo A."/>
            <person name="Martino E."/>
            <person name="Perotto S."/>
            <person name="Kohler A."/>
            <person name="Nagy L.G."/>
            <person name="Floudas D."/>
            <person name="Copeland A."/>
            <person name="Barry K.W."/>
            <person name="Cichocki N."/>
            <person name="Veneault-Fourrey C."/>
            <person name="LaButti K."/>
            <person name="Lindquist E.A."/>
            <person name="Lipzen A."/>
            <person name="Lundell T."/>
            <person name="Morin E."/>
            <person name="Murat C."/>
            <person name="Sun H."/>
            <person name="Tunlid A."/>
            <person name="Henrissat B."/>
            <person name="Grigoriev I.V."/>
            <person name="Hibbett D.S."/>
            <person name="Martin F."/>
            <person name="Nordberg H.P."/>
            <person name="Cantor M.N."/>
            <person name="Hua S.X."/>
        </authorList>
    </citation>
    <scope>NUCLEOTIDE SEQUENCE [LARGE SCALE GENOMIC DNA]</scope>
    <source>
        <strain evidence="1 2">Zn</strain>
    </source>
</reference>
<name>A0A0C3HTR2_OIDMZ</name>
<evidence type="ECO:0000313" key="2">
    <source>
        <dbReference type="Proteomes" id="UP000054321"/>
    </source>
</evidence>
<organism evidence="1 2">
    <name type="scientific">Oidiodendron maius (strain Zn)</name>
    <dbReference type="NCBI Taxonomy" id="913774"/>
    <lineage>
        <taxon>Eukaryota</taxon>
        <taxon>Fungi</taxon>
        <taxon>Dikarya</taxon>
        <taxon>Ascomycota</taxon>
        <taxon>Pezizomycotina</taxon>
        <taxon>Leotiomycetes</taxon>
        <taxon>Leotiomycetes incertae sedis</taxon>
        <taxon>Myxotrichaceae</taxon>
        <taxon>Oidiodendron</taxon>
    </lineage>
</organism>
<dbReference type="HOGENOM" id="CLU_070655_1_0_1"/>
<dbReference type="EMBL" id="KN832871">
    <property type="protein sequence ID" value="KIN05607.1"/>
    <property type="molecule type" value="Genomic_DNA"/>
</dbReference>
<dbReference type="InParanoid" id="A0A0C3HTR2"/>
<sequence length="213" mass="23871">MTTPVSTSAEEVLGARLLREIAAEEGSLETFLKDLRAAHNPKPERTGISELDSLWRSHGGKLAVVGRWLPLLYHIVNHLVKVRGGTVAVIDVDGRFSPSHLDCDLRHVHIFRPTRNSLKITLESVEGYMLWGRHASKDREWMATIVNGGVGGEIMTGWRGWLKVEREEIEGFAAGISVDEALTEMRRVQGNDRIGSQGWRALSQHGTFSWRQQ</sequence>
<evidence type="ECO:0000313" key="1">
    <source>
        <dbReference type="EMBL" id="KIN05607.1"/>
    </source>
</evidence>
<gene>
    <name evidence="1" type="ORF">OIDMADRAFT_49128</name>
</gene>
<dbReference type="STRING" id="913774.A0A0C3HTR2"/>